<dbReference type="EMBL" id="SACQ01000001">
    <property type="protein sequence ID" value="RVU32084.1"/>
    <property type="molecule type" value="Genomic_DNA"/>
</dbReference>
<dbReference type="Proteomes" id="UP000282818">
    <property type="component" value="Unassembled WGS sequence"/>
</dbReference>
<feature type="transmembrane region" description="Helical" evidence="19">
    <location>
        <begin position="181"/>
        <end position="199"/>
    </location>
</feature>
<evidence type="ECO:0000256" key="12">
    <source>
        <dbReference type="ARBA" id="ARBA00023136"/>
    </source>
</evidence>
<feature type="transmembrane region" description="Helical" evidence="19">
    <location>
        <begin position="113"/>
        <end position="146"/>
    </location>
</feature>
<protein>
    <recommendedName>
        <fullName evidence="16 18">Prepilin leader peptidase/N-methyltransferase</fullName>
        <ecNumber evidence="18">2.1.1.-</ecNumber>
        <ecNumber evidence="15 18">3.4.23.43</ecNumber>
    </recommendedName>
</protein>
<evidence type="ECO:0000256" key="10">
    <source>
        <dbReference type="ARBA" id="ARBA00022801"/>
    </source>
</evidence>
<keyword evidence="7 18" id="KW-0808">Transferase</keyword>
<dbReference type="GO" id="GO:0006465">
    <property type="term" value="P:signal peptide processing"/>
    <property type="evidence" value="ECO:0007669"/>
    <property type="project" value="TreeGrafter"/>
</dbReference>
<keyword evidence="10 18" id="KW-0378">Hydrolase</keyword>
<dbReference type="Pfam" id="PF06750">
    <property type="entry name" value="A24_N_bact"/>
    <property type="match status" value="1"/>
</dbReference>
<comment type="function">
    <text evidence="18">Plays an essential role in type IV pili and type II pseudopili formation by proteolytically removing the leader sequence from substrate proteins and subsequently monomethylating the alpha-amino group of the newly exposed N-terminal phenylalanine.</text>
</comment>
<evidence type="ECO:0000313" key="23">
    <source>
        <dbReference type="Proteomes" id="UP000282818"/>
    </source>
</evidence>
<evidence type="ECO:0000256" key="13">
    <source>
        <dbReference type="ARBA" id="ARBA00023268"/>
    </source>
</evidence>
<keyword evidence="13 18" id="KW-0511">Multifunctional enzyme</keyword>
<keyword evidence="6 18" id="KW-0645">Protease</keyword>
<organism evidence="22 23">
    <name type="scientific">Neptunomonas marina</name>
    <dbReference type="NCBI Taxonomy" id="1815562"/>
    <lineage>
        <taxon>Bacteria</taxon>
        <taxon>Pseudomonadati</taxon>
        <taxon>Pseudomonadota</taxon>
        <taxon>Gammaproteobacteria</taxon>
        <taxon>Oceanospirillales</taxon>
        <taxon>Oceanospirillaceae</taxon>
        <taxon>Neptunomonas</taxon>
    </lineage>
</organism>
<evidence type="ECO:0000256" key="7">
    <source>
        <dbReference type="ARBA" id="ARBA00022679"/>
    </source>
</evidence>
<proteinExistence type="inferred from homology"/>
<comment type="caution">
    <text evidence="22">The sequence shown here is derived from an EMBL/GenBank/DDBJ whole genome shotgun (WGS) entry which is preliminary data.</text>
</comment>
<reference evidence="22 23" key="1">
    <citation type="submission" date="2019-01" db="EMBL/GenBank/DDBJ databases">
        <authorList>
            <person name="Chen W.-M."/>
        </authorList>
    </citation>
    <scope>NUCLEOTIDE SEQUENCE [LARGE SCALE GENOMIC DNA]</scope>
    <source>
        <strain evidence="22 23">HPM-16</strain>
    </source>
</reference>
<sequence length="286" mass="31943">MAELYTFFAANIYAGLGLTFVFSLLVGSFLNVVIYRIPVMMEHEWEDNLAEAQGKEVERETFNLSVPRSRCGNCQHQIRWYENIPVISYLILKGKCSQCKTAISLRYPAIELLTALLSVLVIYTLGFNGFGLAAVVFTWLLIALTFIDLDHYLLPDRITLPLLWLGLLINTREMFTNLSSAVWGAAIGYLTLWSIYWLFKLLTGKEGMGYGDFKLLAALGAWCGATSLPLIILLSSVTGVVLAIVMVAFKRHEAQKPLPFGPYLAIAGWIALLWGQQITNAYLGML</sequence>
<keyword evidence="11 19" id="KW-1133">Transmembrane helix</keyword>
<dbReference type="AlphaFoldDB" id="A0A437QC18"/>
<dbReference type="PRINTS" id="PR00864">
    <property type="entry name" value="PREPILNPTASE"/>
</dbReference>
<feature type="domain" description="Prepilin peptidase A24 N-terminal" evidence="21">
    <location>
        <begin position="21"/>
        <end position="124"/>
    </location>
</feature>
<evidence type="ECO:0000313" key="22">
    <source>
        <dbReference type="EMBL" id="RVU32084.1"/>
    </source>
</evidence>
<dbReference type="EC" id="3.4.23.43" evidence="15 18"/>
<dbReference type="EC" id="2.1.1.-" evidence="18"/>
<dbReference type="InterPro" id="IPR014032">
    <property type="entry name" value="Peptidase_A24A_bac"/>
</dbReference>
<evidence type="ECO:0000256" key="5">
    <source>
        <dbReference type="ARBA" id="ARBA00022603"/>
    </source>
</evidence>
<keyword evidence="23" id="KW-1185">Reference proteome</keyword>
<dbReference type="Pfam" id="PF01478">
    <property type="entry name" value="Peptidase_A24"/>
    <property type="match status" value="1"/>
</dbReference>
<evidence type="ECO:0000256" key="15">
    <source>
        <dbReference type="ARBA" id="ARBA00067082"/>
    </source>
</evidence>
<evidence type="ECO:0000256" key="1">
    <source>
        <dbReference type="ARBA" id="ARBA00004429"/>
    </source>
</evidence>
<dbReference type="FunFam" id="1.20.120.1220:FF:000001">
    <property type="entry name" value="Type 4 prepilin-like proteins leader peptide-processing enzyme"/>
    <property type="match status" value="1"/>
</dbReference>
<comment type="catalytic activity">
    <reaction evidence="14 18">
        <text>Typically cleaves a -Gly-|-Phe- bond to release an N-terminal, basic peptide of 5-8 residues from type IV prepilin, and then N-methylates the new N-terminal amino group, the methyl donor being S-adenosyl-L-methionine.</text>
        <dbReference type="EC" id="3.4.23.43"/>
    </reaction>
</comment>
<evidence type="ECO:0000256" key="9">
    <source>
        <dbReference type="ARBA" id="ARBA00022692"/>
    </source>
</evidence>
<feature type="transmembrane region" description="Helical" evidence="19">
    <location>
        <begin position="12"/>
        <end position="34"/>
    </location>
</feature>
<evidence type="ECO:0000256" key="19">
    <source>
        <dbReference type="SAM" id="Phobius"/>
    </source>
</evidence>
<evidence type="ECO:0000256" key="11">
    <source>
        <dbReference type="ARBA" id="ARBA00022989"/>
    </source>
</evidence>
<evidence type="ECO:0000256" key="17">
    <source>
        <dbReference type="RuleBase" id="RU003793"/>
    </source>
</evidence>
<name>A0A437QC18_9GAMM</name>
<keyword evidence="9 18" id="KW-0812">Transmembrane</keyword>
<dbReference type="GO" id="GO:0004190">
    <property type="term" value="F:aspartic-type endopeptidase activity"/>
    <property type="evidence" value="ECO:0007669"/>
    <property type="project" value="UniProtKB-EC"/>
</dbReference>
<evidence type="ECO:0000256" key="4">
    <source>
        <dbReference type="ARBA" id="ARBA00022519"/>
    </source>
</evidence>
<dbReference type="PANTHER" id="PTHR30487">
    <property type="entry name" value="TYPE 4 PREPILIN-LIKE PROTEINS LEADER PEPTIDE-PROCESSING ENZYME"/>
    <property type="match status" value="1"/>
</dbReference>
<comment type="subcellular location">
    <subcellularLocation>
        <location evidence="1">Cell inner membrane</location>
        <topology evidence="1">Multi-pass membrane protein</topology>
    </subcellularLocation>
    <subcellularLocation>
        <location evidence="18">Cell membrane</location>
        <topology evidence="18">Multi-pass membrane protein</topology>
    </subcellularLocation>
</comment>
<keyword evidence="3" id="KW-1003">Cell membrane</keyword>
<keyword evidence="12 19" id="KW-0472">Membrane</keyword>
<dbReference type="GO" id="GO:0005886">
    <property type="term" value="C:plasma membrane"/>
    <property type="evidence" value="ECO:0007669"/>
    <property type="project" value="UniProtKB-SubCell"/>
</dbReference>
<evidence type="ECO:0000259" key="21">
    <source>
        <dbReference type="Pfam" id="PF06750"/>
    </source>
</evidence>
<dbReference type="GO" id="GO:0008168">
    <property type="term" value="F:methyltransferase activity"/>
    <property type="evidence" value="ECO:0007669"/>
    <property type="project" value="UniProtKB-KW"/>
</dbReference>
<evidence type="ECO:0000256" key="8">
    <source>
        <dbReference type="ARBA" id="ARBA00022691"/>
    </source>
</evidence>
<dbReference type="Gene3D" id="1.20.120.1220">
    <property type="match status" value="1"/>
</dbReference>
<feature type="transmembrane region" description="Helical" evidence="19">
    <location>
        <begin position="260"/>
        <end position="278"/>
    </location>
</feature>
<evidence type="ECO:0000256" key="16">
    <source>
        <dbReference type="ARBA" id="ARBA00071870"/>
    </source>
</evidence>
<dbReference type="GO" id="GO:0032259">
    <property type="term" value="P:methylation"/>
    <property type="evidence" value="ECO:0007669"/>
    <property type="project" value="UniProtKB-KW"/>
</dbReference>
<keyword evidence="4" id="KW-0997">Cell inner membrane</keyword>
<dbReference type="PANTHER" id="PTHR30487:SF0">
    <property type="entry name" value="PREPILIN LEADER PEPTIDASE_N-METHYLTRANSFERASE-RELATED"/>
    <property type="match status" value="1"/>
</dbReference>
<evidence type="ECO:0000256" key="18">
    <source>
        <dbReference type="RuleBase" id="RU003794"/>
    </source>
</evidence>
<dbReference type="InterPro" id="IPR050882">
    <property type="entry name" value="Prepilin_peptidase/N-MTase"/>
</dbReference>
<keyword evidence="5 18" id="KW-0489">Methyltransferase</keyword>
<evidence type="ECO:0000259" key="20">
    <source>
        <dbReference type="Pfam" id="PF01478"/>
    </source>
</evidence>
<gene>
    <name evidence="22" type="ORF">EOE65_00045</name>
</gene>
<evidence type="ECO:0000256" key="6">
    <source>
        <dbReference type="ARBA" id="ARBA00022670"/>
    </source>
</evidence>
<evidence type="ECO:0000256" key="2">
    <source>
        <dbReference type="ARBA" id="ARBA00005801"/>
    </source>
</evidence>
<evidence type="ECO:0000256" key="14">
    <source>
        <dbReference type="ARBA" id="ARBA00050401"/>
    </source>
</evidence>
<keyword evidence="8" id="KW-0949">S-adenosyl-L-methionine</keyword>
<evidence type="ECO:0000256" key="3">
    <source>
        <dbReference type="ARBA" id="ARBA00022475"/>
    </source>
</evidence>
<comment type="similarity">
    <text evidence="2 17">Belongs to the peptidase A24 family.</text>
</comment>
<dbReference type="InterPro" id="IPR000045">
    <property type="entry name" value="Prepilin_IV_endopep_pep"/>
</dbReference>
<dbReference type="RefSeq" id="WP_127692253.1">
    <property type="nucleotide sequence ID" value="NZ_SACQ01000001.1"/>
</dbReference>
<accession>A0A437QC18</accession>
<feature type="domain" description="Prepilin type IV endopeptidase peptidase" evidence="20">
    <location>
        <begin position="136"/>
        <end position="244"/>
    </location>
</feature>
<feature type="transmembrane region" description="Helical" evidence="19">
    <location>
        <begin position="219"/>
        <end position="248"/>
    </location>
</feature>
<dbReference type="InterPro" id="IPR010627">
    <property type="entry name" value="Prepilin_pept_A24_N"/>
</dbReference>